<name>A0AAV4R0W4_CAEEX</name>
<dbReference type="Proteomes" id="UP001054945">
    <property type="component" value="Unassembled WGS sequence"/>
</dbReference>
<evidence type="ECO:0000313" key="2">
    <source>
        <dbReference type="Proteomes" id="UP001054945"/>
    </source>
</evidence>
<accession>A0AAV4R0W4</accession>
<organism evidence="1 2">
    <name type="scientific">Caerostris extrusa</name>
    <name type="common">Bark spider</name>
    <name type="synonym">Caerostris bankana</name>
    <dbReference type="NCBI Taxonomy" id="172846"/>
    <lineage>
        <taxon>Eukaryota</taxon>
        <taxon>Metazoa</taxon>
        <taxon>Ecdysozoa</taxon>
        <taxon>Arthropoda</taxon>
        <taxon>Chelicerata</taxon>
        <taxon>Arachnida</taxon>
        <taxon>Araneae</taxon>
        <taxon>Araneomorphae</taxon>
        <taxon>Entelegynae</taxon>
        <taxon>Araneoidea</taxon>
        <taxon>Araneidae</taxon>
        <taxon>Caerostris</taxon>
    </lineage>
</organism>
<dbReference type="AlphaFoldDB" id="A0AAV4R0W4"/>
<keyword evidence="2" id="KW-1185">Reference proteome</keyword>
<dbReference type="EMBL" id="BPLR01006981">
    <property type="protein sequence ID" value="GIY13683.1"/>
    <property type="molecule type" value="Genomic_DNA"/>
</dbReference>
<proteinExistence type="predicted"/>
<gene>
    <name evidence="1" type="ORF">CEXT_806311</name>
</gene>
<comment type="caution">
    <text evidence="1">The sequence shown here is derived from an EMBL/GenBank/DDBJ whole genome shotgun (WGS) entry which is preliminary data.</text>
</comment>
<protein>
    <submittedName>
        <fullName evidence="1">Uncharacterized protein</fullName>
    </submittedName>
</protein>
<evidence type="ECO:0000313" key="1">
    <source>
        <dbReference type="EMBL" id="GIY13683.1"/>
    </source>
</evidence>
<reference evidence="1 2" key="1">
    <citation type="submission" date="2021-06" db="EMBL/GenBank/DDBJ databases">
        <title>Caerostris extrusa draft genome.</title>
        <authorList>
            <person name="Kono N."/>
            <person name="Arakawa K."/>
        </authorList>
    </citation>
    <scope>NUCLEOTIDE SEQUENCE [LARGE SCALE GENOMIC DNA]</scope>
</reference>
<sequence>MSIVTFETGTAAVSSLFLRKERCRFHSPRRGDIKGGMTTCHLAQEQKSNICSDIYDGQLQSVIAVQENSSENYSIQTSCPVMSYF</sequence>